<accession>A0AAD9JSI8</accession>
<feature type="non-terminal residue" evidence="7">
    <location>
        <position position="495"/>
    </location>
</feature>
<feature type="domain" description="SUN" evidence="6">
    <location>
        <begin position="1"/>
        <end position="59"/>
    </location>
</feature>
<comment type="caution">
    <text evidence="7">The sequence shown here is derived from an EMBL/GenBank/DDBJ whole genome shotgun (WGS) entry which is preliminary data.</text>
</comment>
<dbReference type="Pfam" id="PF07738">
    <property type="entry name" value="Sad1_UNC"/>
    <property type="match status" value="1"/>
</dbReference>
<protein>
    <recommendedName>
        <fullName evidence="6">SUN domain-containing protein</fullName>
    </recommendedName>
</protein>
<comment type="subcellular location">
    <subcellularLocation>
        <location evidence="1">Endomembrane system</location>
    </subcellularLocation>
</comment>
<gene>
    <name evidence="7" type="ORF">NP493_1805g00001</name>
</gene>
<feature type="compositionally biased region" description="Basic and acidic residues" evidence="5">
    <location>
        <begin position="434"/>
        <end position="449"/>
    </location>
</feature>
<dbReference type="AlphaFoldDB" id="A0AAD9JSI8"/>
<evidence type="ECO:0000256" key="5">
    <source>
        <dbReference type="SAM" id="MobiDB-lite"/>
    </source>
</evidence>
<dbReference type="PANTHER" id="PTHR12953">
    <property type="entry name" value="MEMBRANE PROTEIN CH1 RELATED"/>
    <property type="match status" value="1"/>
</dbReference>
<keyword evidence="3" id="KW-1133">Transmembrane helix</keyword>
<evidence type="ECO:0000256" key="1">
    <source>
        <dbReference type="ARBA" id="ARBA00004308"/>
    </source>
</evidence>
<reference evidence="7" key="1">
    <citation type="journal article" date="2023" name="Mol. Biol. Evol.">
        <title>Third-Generation Sequencing Reveals the Adaptive Role of the Epigenome in Three Deep-Sea Polychaetes.</title>
        <authorList>
            <person name="Perez M."/>
            <person name="Aroh O."/>
            <person name="Sun Y."/>
            <person name="Lan Y."/>
            <person name="Juniper S.K."/>
            <person name="Young C.R."/>
            <person name="Angers B."/>
            <person name="Qian P.Y."/>
        </authorList>
    </citation>
    <scope>NUCLEOTIDE SEQUENCE</scope>
    <source>
        <strain evidence="7">R07B-5</strain>
    </source>
</reference>
<dbReference type="GO" id="GO:0034975">
    <property type="term" value="P:protein folding in endoplasmic reticulum"/>
    <property type="evidence" value="ECO:0007669"/>
    <property type="project" value="TreeGrafter"/>
</dbReference>
<dbReference type="InterPro" id="IPR045120">
    <property type="entry name" value="Suco/Slp1-like"/>
</dbReference>
<dbReference type="Proteomes" id="UP001209878">
    <property type="component" value="Unassembled WGS sequence"/>
</dbReference>
<evidence type="ECO:0000313" key="8">
    <source>
        <dbReference type="Proteomes" id="UP001209878"/>
    </source>
</evidence>
<dbReference type="EMBL" id="JAODUO010001804">
    <property type="protein sequence ID" value="KAK2158369.1"/>
    <property type="molecule type" value="Genomic_DNA"/>
</dbReference>
<feature type="region of interest" description="Disordered" evidence="5">
    <location>
        <begin position="70"/>
        <end position="90"/>
    </location>
</feature>
<dbReference type="GO" id="GO:0005737">
    <property type="term" value="C:cytoplasm"/>
    <property type="evidence" value="ECO:0007669"/>
    <property type="project" value="TreeGrafter"/>
</dbReference>
<keyword evidence="2" id="KW-0812">Transmembrane</keyword>
<organism evidence="7 8">
    <name type="scientific">Ridgeia piscesae</name>
    <name type="common">Tubeworm</name>
    <dbReference type="NCBI Taxonomy" id="27915"/>
    <lineage>
        <taxon>Eukaryota</taxon>
        <taxon>Metazoa</taxon>
        <taxon>Spiralia</taxon>
        <taxon>Lophotrochozoa</taxon>
        <taxon>Annelida</taxon>
        <taxon>Polychaeta</taxon>
        <taxon>Sedentaria</taxon>
        <taxon>Canalipalpata</taxon>
        <taxon>Sabellida</taxon>
        <taxon>Siboglinidae</taxon>
        <taxon>Ridgeia</taxon>
    </lineage>
</organism>
<proteinExistence type="predicted"/>
<sequence>PTKEWKELGTLHAREERAVQSFPVLDQLFTKYLRLEMKSHYGNEHYCPLTVLRVFGTTVLDDDNDEFAYAPDGHTAEESAPPSKEDKPSNLFTTAADTVLSLVKTVLSPSEEKQNSSDDHQLDSVVNLDMPTKNASKITQKSQLNDTAPCAHHPSVSSAGLYSYASSGAVFYICDCCRSRAEENVCYFDMCAYFNVSNFTLPVCCAPNIHRPSERTNTTVPDSLGSLSVDKNVSHDTSTGDIDTATKVVARESVAGDIEQEKETKSDNTISEEAPAATPCENVVTPHGDITSESKSDVIIRTLSSSEVTHVRTASTARAAITASVNFESSVSPSISSTDGNDAEFIDTLAVSDDITSATLEPSMDIVTHGGLAVTPTMTLGDTIMTQTVTKSSSNEHISTELASSAVTTDDVKATPTLSSSVTKPTLTPQTPTHTDDPTRGHITPDRQDNPVVQDSPKPTSNYTAKVNTFFCIFTYPFYTIYIHIFSTIRLKGSN</sequence>
<keyword evidence="4" id="KW-0472">Membrane</keyword>
<feature type="compositionally biased region" description="Low complexity" evidence="5">
    <location>
        <begin position="423"/>
        <end position="433"/>
    </location>
</feature>
<feature type="region of interest" description="Disordered" evidence="5">
    <location>
        <begin position="216"/>
        <end position="240"/>
    </location>
</feature>
<dbReference type="PANTHER" id="PTHR12953:SF0">
    <property type="entry name" value="SUN DOMAIN-CONTAINING OSSIFICATION FACTOR"/>
    <property type="match status" value="1"/>
</dbReference>
<dbReference type="InterPro" id="IPR012919">
    <property type="entry name" value="SUN_dom"/>
</dbReference>
<keyword evidence="8" id="KW-1185">Reference proteome</keyword>
<evidence type="ECO:0000256" key="2">
    <source>
        <dbReference type="ARBA" id="ARBA00022692"/>
    </source>
</evidence>
<dbReference type="GO" id="GO:0016020">
    <property type="term" value="C:membrane"/>
    <property type="evidence" value="ECO:0007669"/>
    <property type="project" value="InterPro"/>
</dbReference>
<evidence type="ECO:0000256" key="3">
    <source>
        <dbReference type="ARBA" id="ARBA00022989"/>
    </source>
</evidence>
<evidence type="ECO:0000256" key="4">
    <source>
        <dbReference type="ARBA" id="ARBA00023136"/>
    </source>
</evidence>
<feature type="region of interest" description="Disordered" evidence="5">
    <location>
        <begin position="402"/>
        <end position="460"/>
    </location>
</feature>
<feature type="compositionally biased region" description="Polar residues" evidence="5">
    <location>
        <begin position="451"/>
        <end position="460"/>
    </location>
</feature>
<name>A0AAD9JSI8_RIDPI</name>
<dbReference type="PROSITE" id="PS51469">
    <property type="entry name" value="SUN"/>
    <property type="match status" value="1"/>
</dbReference>
<dbReference type="GO" id="GO:0012505">
    <property type="term" value="C:endomembrane system"/>
    <property type="evidence" value="ECO:0007669"/>
    <property type="project" value="UniProtKB-SubCell"/>
</dbReference>
<evidence type="ECO:0000313" key="7">
    <source>
        <dbReference type="EMBL" id="KAK2158369.1"/>
    </source>
</evidence>
<evidence type="ECO:0000259" key="6">
    <source>
        <dbReference type="PROSITE" id="PS51469"/>
    </source>
</evidence>